<sequence>MYTIRNRVQLIGHLGQDPEIKQFDSGKKAAHLRVATNEHYRDVNGEKVSDTQWHRAIAWNKLADIAEKYLFKGSEIALEGKMVNRQYTDKKGDKQYITEIQINELLILGKKLPELQQ</sequence>
<dbReference type="AlphaFoldDB" id="A0A8X8LAV6"/>
<dbReference type="PANTHER" id="PTHR10302:SF0">
    <property type="entry name" value="SINGLE-STRANDED DNA-BINDING PROTEIN, MITOCHONDRIAL"/>
    <property type="match status" value="1"/>
</dbReference>
<dbReference type="GO" id="GO:0003697">
    <property type="term" value="F:single-stranded DNA binding"/>
    <property type="evidence" value="ECO:0007669"/>
    <property type="project" value="UniProtKB-UniRule"/>
</dbReference>
<dbReference type="GO" id="GO:0006260">
    <property type="term" value="P:DNA replication"/>
    <property type="evidence" value="ECO:0007669"/>
    <property type="project" value="InterPro"/>
</dbReference>
<dbReference type="PIRSF" id="PIRSF002070">
    <property type="entry name" value="SSB"/>
    <property type="match status" value="1"/>
</dbReference>
<organism evidence="4 5">
    <name type="scientific">Hydrobacter penzbergensis</name>
    <dbReference type="NCBI Taxonomy" id="1235997"/>
    <lineage>
        <taxon>Bacteria</taxon>
        <taxon>Pseudomonadati</taxon>
        <taxon>Bacteroidota</taxon>
        <taxon>Chitinophagia</taxon>
        <taxon>Chitinophagales</taxon>
        <taxon>Chitinophagaceae</taxon>
        <taxon>Hydrobacter</taxon>
    </lineage>
</organism>
<dbReference type="EMBL" id="FNNO01000004">
    <property type="protein sequence ID" value="SDW60639.1"/>
    <property type="molecule type" value="Genomic_DNA"/>
</dbReference>
<dbReference type="PROSITE" id="PS50935">
    <property type="entry name" value="SSB"/>
    <property type="match status" value="1"/>
</dbReference>
<dbReference type="InterPro" id="IPR011344">
    <property type="entry name" value="ssDNA-bd"/>
</dbReference>
<dbReference type="SUPFAM" id="SSF50249">
    <property type="entry name" value="Nucleic acid-binding proteins"/>
    <property type="match status" value="1"/>
</dbReference>
<keyword evidence="1 2" id="KW-0238">DNA-binding</keyword>
<comment type="subunit">
    <text evidence="2">Homotetramer.</text>
</comment>
<keyword evidence="5" id="KW-1185">Reference proteome</keyword>
<proteinExistence type="inferred from homology"/>
<dbReference type="Proteomes" id="UP000198711">
    <property type="component" value="Unassembled WGS sequence"/>
</dbReference>
<evidence type="ECO:0000313" key="5">
    <source>
        <dbReference type="Proteomes" id="UP000198711"/>
    </source>
</evidence>
<evidence type="ECO:0000313" key="4">
    <source>
        <dbReference type="EMBL" id="SDW60639.1"/>
    </source>
</evidence>
<dbReference type="Pfam" id="PF00436">
    <property type="entry name" value="SSB"/>
    <property type="match status" value="1"/>
</dbReference>
<evidence type="ECO:0000256" key="2">
    <source>
        <dbReference type="HAMAP-Rule" id="MF_00984"/>
    </source>
</evidence>
<reference evidence="4 5" key="1">
    <citation type="submission" date="2016-10" db="EMBL/GenBank/DDBJ databases">
        <authorList>
            <person name="Varghese N."/>
            <person name="Submissions S."/>
        </authorList>
    </citation>
    <scope>NUCLEOTIDE SEQUENCE [LARGE SCALE GENOMIC DNA]</scope>
    <source>
        <strain evidence="4 5">DSM 25353</strain>
    </source>
</reference>
<evidence type="ECO:0000256" key="1">
    <source>
        <dbReference type="ARBA" id="ARBA00023125"/>
    </source>
</evidence>
<accession>A0A8X8LAV6</accession>
<dbReference type="InterPro" id="IPR012340">
    <property type="entry name" value="NA-bd_OB-fold"/>
</dbReference>
<gene>
    <name evidence="4" type="ORF">SAMN05444410_10483</name>
</gene>
<comment type="caution">
    <text evidence="4">The sequence shown here is derived from an EMBL/GenBank/DDBJ whole genome shotgun (WGS) entry which is preliminary data.</text>
</comment>
<dbReference type="Gene3D" id="2.40.50.140">
    <property type="entry name" value="Nucleic acid-binding proteins"/>
    <property type="match status" value="1"/>
</dbReference>
<dbReference type="InterPro" id="IPR000424">
    <property type="entry name" value="Primosome_PriB/ssb"/>
</dbReference>
<dbReference type="NCBIfam" id="TIGR00621">
    <property type="entry name" value="ssb"/>
    <property type="match status" value="1"/>
</dbReference>
<dbReference type="CDD" id="cd04496">
    <property type="entry name" value="SSB_OBF"/>
    <property type="match status" value="1"/>
</dbReference>
<dbReference type="HAMAP" id="MF_00984">
    <property type="entry name" value="SSB"/>
    <property type="match status" value="1"/>
</dbReference>
<comment type="caution">
    <text evidence="2">Lacks conserved residue(s) required for the propagation of feature annotation.</text>
</comment>
<dbReference type="RefSeq" id="WP_092723268.1">
    <property type="nucleotide sequence ID" value="NZ_FNNO01000004.1"/>
</dbReference>
<name>A0A8X8LAV6_9BACT</name>
<evidence type="ECO:0000256" key="3">
    <source>
        <dbReference type="PIRNR" id="PIRNR002070"/>
    </source>
</evidence>
<protein>
    <recommendedName>
        <fullName evidence="2 3">Single-stranded DNA-binding protein</fullName>
        <shortName evidence="2">SSB</shortName>
    </recommendedName>
</protein>
<dbReference type="PANTHER" id="PTHR10302">
    <property type="entry name" value="SINGLE-STRANDED DNA-BINDING PROTEIN"/>
    <property type="match status" value="1"/>
</dbReference>
<dbReference type="GO" id="GO:0009295">
    <property type="term" value="C:nucleoid"/>
    <property type="evidence" value="ECO:0007669"/>
    <property type="project" value="TreeGrafter"/>
</dbReference>